<dbReference type="PANTHER" id="PTHR43016:SF16">
    <property type="entry name" value="METALLOPROTEASE, PUTATIVE (AFU_ORTHOLOGUE AFUA_4G07610)-RELATED"/>
    <property type="match status" value="1"/>
</dbReference>
<comment type="similarity">
    <text evidence="2">Belongs to the peptidase M16 family. PreP subfamily.</text>
</comment>
<feature type="domain" description="Peptidase M16C associated" evidence="8">
    <location>
        <begin position="485"/>
        <end position="770"/>
    </location>
</feature>
<proteinExistence type="inferred from homology"/>
<evidence type="ECO:0000259" key="8">
    <source>
        <dbReference type="SMART" id="SM01264"/>
    </source>
</evidence>
<reference evidence="9" key="1">
    <citation type="submission" date="2020-07" db="EMBL/GenBank/DDBJ databases">
        <title>Draft Genome Sequence of a Deep-Sea Yeast, Naganishia (Cryptococcus) liquefaciens strain N6.</title>
        <authorList>
            <person name="Han Y.W."/>
            <person name="Kajitani R."/>
            <person name="Morimoto H."/>
            <person name="Parhat M."/>
            <person name="Tsubouchi H."/>
            <person name="Bakenova O."/>
            <person name="Ogata M."/>
            <person name="Argunhan B."/>
            <person name="Aoki R."/>
            <person name="Kajiwara S."/>
            <person name="Itoh T."/>
            <person name="Iwasaki H."/>
        </authorList>
    </citation>
    <scope>NUCLEOTIDE SEQUENCE</scope>
    <source>
        <strain evidence="9">N6</strain>
    </source>
</reference>
<evidence type="ECO:0000256" key="7">
    <source>
        <dbReference type="SAM" id="MobiDB-lite"/>
    </source>
</evidence>
<evidence type="ECO:0000256" key="1">
    <source>
        <dbReference type="ARBA" id="ARBA00004569"/>
    </source>
</evidence>
<gene>
    <name evidence="9" type="ORF">NliqN6_5673</name>
</gene>
<accession>A0A8H3TYK8</accession>
<evidence type="ECO:0000256" key="5">
    <source>
        <dbReference type="ARBA" id="ARBA00034552"/>
    </source>
</evidence>
<evidence type="ECO:0000256" key="3">
    <source>
        <dbReference type="ARBA" id="ARBA00011853"/>
    </source>
</evidence>
<dbReference type="InterPro" id="IPR011249">
    <property type="entry name" value="Metalloenz_LuxS/M16"/>
</dbReference>
<protein>
    <recommendedName>
        <fullName evidence="4">Presequence protease, mitochondrial</fullName>
    </recommendedName>
    <alternativeName>
        <fullName evidence="5">Pitrilysin metalloproteinase</fullName>
    </alternativeName>
</protein>
<dbReference type="Gene3D" id="3.30.830.10">
    <property type="entry name" value="Metalloenzyme, LuxS/M16 peptidase-like"/>
    <property type="match status" value="4"/>
</dbReference>
<dbReference type="AlphaFoldDB" id="A0A8H3TYK8"/>
<dbReference type="GO" id="GO:0006508">
    <property type="term" value="P:proteolysis"/>
    <property type="evidence" value="ECO:0007669"/>
    <property type="project" value="InterPro"/>
</dbReference>
<comment type="function">
    <text evidence="6">Degrades mitochondrial transit peptides after their cleavage in the intermembrane space or in the matrix, and presequence peptides; clearance of these peptides is required to keep the presequence processing machinery running. Preferentially cleaves the N-terminal side of paired basic amino acid residues. Also degrades other unstructured peptides. May function as an ATP-dependent peptidase as opposed to a metalloendopeptidase.</text>
</comment>
<feature type="region of interest" description="Disordered" evidence="7">
    <location>
        <begin position="1033"/>
        <end position="1070"/>
    </location>
</feature>
<evidence type="ECO:0000256" key="4">
    <source>
        <dbReference type="ARBA" id="ARBA00020167"/>
    </source>
</evidence>
<dbReference type="GO" id="GO:0005758">
    <property type="term" value="C:mitochondrial intermembrane space"/>
    <property type="evidence" value="ECO:0007669"/>
    <property type="project" value="UniProtKB-SubCell"/>
</dbReference>
<organism evidence="9 10">
    <name type="scientific">Naganishia liquefaciens</name>
    <dbReference type="NCBI Taxonomy" id="104408"/>
    <lineage>
        <taxon>Eukaryota</taxon>
        <taxon>Fungi</taxon>
        <taxon>Dikarya</taxon>
        <taxon>Basidiomycota</taxon>
        <taxon>Agaricomycotina</taxon>
        <taxon>Tremellomycetes</taxon>
        <taxon>Filobasidiales</taxon>
        <taxon>Filobasidiaceae</taxon>
        <taxon>Naganishia</taxon>
    </lineage>
</organism>
<dbReference type="GO" id="GO:0046872">
    <property type="term" value="F:metal ion binding"/>
    <property type="evidence" value="ECO:0007669"/>
    <property type="project" value="InterPro"/>
</dbReference>
<dbReference type="InterPro" id="IPR011765">
    <property type="entry name" value="Pept_M16_N"/>
</dbReference>
<keyword evidence="10" id="KW-1185">Reference proteome</keyword>
<dbReference type="Proteomes" id="UP000620104">
    <property type="component" value="Unassembled WGS sequence"/>
</dbReference>
<evidence type="ECO:0000313" key="9">
    <source>
        <dbReference type="EMBL" id="GHJ89271.1"/>
    </source>
</evidence>
<evidence type="ECO:0000313" key="10">
    <source>
        <dbReference type="Proteomes" id="UP000620104"/>
    </source>
</evidence>
<dbReference type="FunFam" id="3.30.830.10:FF:000031">
    <property type="entry name" value="Putative zinc metalloprotease"/>
    <property type="match status" value="1"/>
</dbReference>
<dbReference type="InterPro" id="IPR007863">
    <property type="entry name" value="Peptidase_M16_C"/>
</dbReference>
<dbReference type="SMART" id="SM01264">
    <property type="entry name" value="M16C_associated"/>
    <property type="match status" value="1"/>
</dbReference>
<dbReference type="OrthoDB" id="4953at2759"/>
<evidence type="ECO:0000256" key="2">
    <source>
        <dbReference type="ARBA" id="ARBA00007575"/>
    </source>
</evidence>
<dbReference type="FunFam" id="3.30.830.10:FF:000015">
    <property type="entry name" value="Putative zinc metalloprotease"/>
    <property type="match status" value="1"/>
</dbReference>
<dbReference type="Pfam" id="PF00675">
    <property type="entry name" value="Peptidase_M16"/>
    <property type="match status" value="1"/>
</dbReference>
<comment type="caution">
    <text evidence="9">The sequence shown here is derived from an EMBL/GenBank/DDBJ whole genome shotgun (WGS) entry which is preliminary data.</text>
</comment>
<sequence length="1070" mass="117162">MSADSPRHSGEVDLGNYEVLSEFSLEYAPVTVTKYRSKKTGFQVVVGNHKAPITNAYFIVATEIFDDSGRPHTLEHLIFLGSKSYPYKGVLDSLANRAGGDGTNAWTADDHTAYTISTAGSEGFLNMLPIYLEHILYPTITKEGFITEVYHIDGKGEEAGVVMSEMQGVEQQSTRVLMRQLQLEMYPENSAYRSETGGMLDALRKLTVEEIREFHADAYKPWNVCLHVDGSIPTDQLMRILNHTVDPMILANSPKGNSVIPADWKRPFLETPSAVGPVIEKDVRKVVPFMDKDETVGEVVVAWKGTKTGDHLEEIALDVLTTYLTDSEVAPLNKRFVETANPACTSIGFYSEDRASHCEITCHIQGVNNVEHAAGSKNTQLDKMDAELKEALSEIAKAGVDMDRIRAVIERDRRKLLSSAETSVTDVLTDAIVGDFLYGNKDAKDLDTVFNDLKWYDTLLGWTKEQWSDLIMRLFVDAPSIVIIGRPSASLAEKITKEHKALLEATKARLGAEGLAAKEAELEKAQKENDREIPESMITGFPISDAGKIDWIPVESGINAIDGTPSKNGKVQEYLDQDGDKLPYFVHYSHVQSNFISIRAIIDTTVLPADLMPYVKIYEAALFALAVQRPDGLLNHEEVVKQLTDLTVSYDAGLGIRGDFPEVLQIVLKVEKHQYRNAIAWLRDILSNSIFDKERLAVVIAKLVQDLPRRKRSGNAIASTTASSMAFDATKSPSTATGLYHNLTFLPNVAEEIKNKPDAVVEKLQKMRELLLNPKGIRLAVAGNVLAMPEPRQAWAKNFLQIPAAELSPLTDSRSILSKLGQAPAKEAVLVTMPSIEGSFGVAYGKGPHGWDSEEVAACKLAAGVLNALESYFWKHIRGAGLAYGASVDVEEEYGLVTFSVYRSPDAFKAFEAAGKVLQGLADGTTELDVNVVDAAKSTMSYTFARREGNIGAAASTVLLNEVFKHIPADAGARTLASLKNITVEQVRQAMIKYFVPLFNAESSFIAVASATGLTDKIQSELQEHGYNVEVRQLPATGDADGHDYDSGSGSEHGSEDEGSEDERMSAASS</sequence>
<dbReference type="SUPFAM" id="SSF63411">
    <property type="entry name" value="LuxS/MPP-like metallohydrolase"/>
    <property type="match status" value="4"/>
</dbReference>
<name>A0A8H3TYK8_9TREE</name>
<comment type="subcellular location">
    <subcellularLocation>
        <location evidence="1">Mitochondrion intermembrane space</location>
    </subcellularLocation>
</comment>
<dbReference type="Pfam" id="PF05193">
    <property type="entry name" value="Peptidase_M16_C"/>
    <property type="match status" value="1"/>
</dbReference>
<dbReference type="InterPro" id="IPR013578">
    <property type="entry name" value="Peptidase_M16C_assoc"/>
</dbReference>
<evidence type="ECO:0000256" key="6">
    <source>
        <dbReference type="ARBA" id="ARBA00045897"/>
    </source>
</evidence>
<dbReference type="EMBL" id="BLZA01000040">
    <property type="protein sequence ID" value="GHJ89271.1"/>
    <property type="molecule type" value="Genomic_DNA"/>
</dbReference>
<comment type="subunit">
    <text evidence="3">Monomer and homodimer; homodimerization is induced by binding of the substrate.</text>
</comment>
<dbReference type="PANTHER" id="PTHR43016">
    <property type="entry name" value="PRESEQUENCE PROTEASE"/>
    <property type="match status" value="1"/>
</dbReference>